<feature type="region of interest" description="Disordered" evidence="2">
    <location>
        <begin position="1"/>
        <end position="24"/>
    </location>
</feature>
<evidence type="ECO:0000313" key="5">
    <source>
        <dbReference type="Proteomes" id="UP000664521"/>
    </source>
</evidence>
<name>A0A8H3FLD7_9LECA</name>
<dbReference type="EMBL" id="CAJPDS010000040">
    <property type="protein sequence ID" value="CAF9925920.1"/>
    <property type="molecule type" value="Genomic_DNA"/>
</dbReference>
<evidence type="ECO:0000256" key="2">
    <source>
        <dbReference type="SAM" id="MobiDB-lite"/>
    </source>
</evidence>
<feature type="region of interest" description="Disordered" evidence="2">
    <location>
        <begin position="1550"/>
        <end position="1584"/>
    </location>
</feature>
<keyword evidence="3" id="KW-0812">Transmembrane</keyword>
<dbReference type="Proteomes" id="UP000664521">
    <property type="component" value="Unassembled WGS sequence"/>
</dbReference>
<feature type="region of interest" description="Disordered" evidence="2">
    <location>
        <begin position="46"/>
        <end position="98"/>
    </location>
</feature>
<feature type="compositionally biased region" description="Polar residues" evidence="2">
    <location>
        <begin position="1"/>
        <end position="13"/>
    </location>
</feature>
<feature type="transmembrane region" description="Helical" evidence="3">
    <location>
        <begin position="1615"/>
        <end position="1634"/>
    </location>
</feature>
<comment type="caution">
    <text evidence="4">The sequence shown here is derived from an EMBL/GenBank/DDBJ whole genome shotgun (WGS) entry which is preliminary data.</text>
</comment>
<organism evidence="4 5">
    <name type="scientific">Heterodermia speciosa</name>
    <dbReference type="NCBI Taxonomy" id="116794"/>
    <lineage>
        <taxon>Eukaryota</taxon>
        <taxon>Fungi</taxon>
        <taxon>Dikarya</taxon>
        <taxon>Ascomycota</taxon>
        <taxon>Pezizomycotina</taxon>
        <taxon>Lecanoromycetes</taxon>
        <taxon>OSLEUM clade</taxon>
        <taxon>Lecanoromycetidae</taxon>
        <taxon>Caliciales</taxon>
        <taxon>Physciaceae</taxon>
        <taxon>Heterodermia</taxon>
    </lineage>
</organism>
<feature type="region of interest" description="Disordered" evidence="2">
    <location>
        <begin position="1785"/>
        <end position="1847"/>
    </location>
</feature>
<reference evidence="4" key="1">
    <citation type="submission" date="2021-03" db="EMBL/GenBank/DDBJ databases">
        <authorList>
            <person name="Tagirdzhanova G."/>
        </authorList>
    </citation>
    <scope>NUCLEOTIDE SEQUENCE</scope>
</reference>
<feature type="coiled-coil region" evidence="1">
    <location>
        <begin position="1739"/>
        <end position="1766"/>
    </location>
</feature>
<dbReference type="Gene3D" id="1.20.58.340">
    <property type="entry name" value="Magnesium transport protein CorA, transmembrane region"/>
    <property type="match status" value="1"/>
</dbReference>
<keyword evidence="3" id="KW-1133">Transmembrane helix</keyword>
<feature type="region of interest" description="Disordered" evidence="2">
    <location>
        <begin position="1665"/>
        <end position="1684"/>
    </location>
</feature>
<dbReference type="InterPro" id="IPR002523">
    <property type="entry name" value="MgTranspt_CorA/ZnTranspt_ZntB"/>
</dbReference>
<sequence>MSSTGRDNDSPTGSVEDDPFPGAHALISDDLEPILFYGIFEEGGGNHSSAAPHAQSSHNSGTVDSNREGVLSDQCTLTSPPRDGNSVRSDIAFGDGDGTSGFVNESGELISIVQMLDMGPTGLFRARPNYRIPSTTDNSSSPLQTNHPFGDIIQGKKLGLGLNLIRDELFGHGSHQIDFVHDRWPRFSSHYQKLDVETQFCIKDNRVIQHYILRSKDNINIKFAFNAAISIDDPYMSSELKGACNINGGIFSTGGTAIALAGGAGGHVRFFASLFKDAQPTTLDLSVGEIDSPALRDLPESDYFQSRIPANPCKWASWLRQNEEFAMLEGETRTMTGIYHFESENWSRNDVYSLHLIPETLHGHDETAHRVREEQFMREFEDVKTFRPEGSEQFVSDQPKIFNDHVEAVPFSNWGGQATSSQRLFGLEWTKVDWEDRMPWGLDFDVARKFSKIRRDISRKHEPHYVDVHQFMISDCHGHWKIPIGDATASFLFRRHLQHLLFVASIPVLWQRGEKTAYFFSDGHCYETNTDSKNSLSQFRFLIDVYRLLNADAFADTNLKEYLQSNILRICQGHLDWCFTIAQLTPTLTWTSQCRPFGSQISNQVDIAQGAIHFLKLFEATKHLELEMGYISQLLSGRLESWIHHLHGCRTSKAGLWAASNKGEKLLKLEESYEFSYDIKIPCYHLCDAVLIWQATSAVYDILKAALSDPDCGSHVLDRLGSIEMHYFRNAISSEDMRSMILERFSYDHTFPTIKLVRTHKEVSSTPTAKRLLAFSRNGTQKPRFHWNSESMILCEGYDWGFFSELPASQTPQSPGSSNGKRRFEQWWSSLRLQNFQQASLWKKPNRYVLALILASNSDFSIDGSKDSKAIFEECYRVLLRCILASGIMATSIDPLTQSPLYKPLGSTASTFDVPHYLLRQQYHNILIRPISEYMEISGLSLESSEEMKKRLNRNYRHEKSVRSLRKRGFYATIDKAQVVTNPCEPDWLFNDLDLFTDEEQPCNEEALNAIVDAWQETYKGGALSDMNKFFERLTDLWNSDKSSFQRELPGSKSVASVFDVVKSNARGGRKDVSETRCWPRDLLELLRSKPRRKSDVKKRLIHVDQCTIRMAMSVMFGSVGIEHFYIPEFIMRHGRRKAFLRDETQRRLNTWVTEVHVNYYSIVRKSNTRFELAYFEHEQPKYDSDIDPEDETEMNDPSLFTDRLRPCPGRPDWGIRRSIISFHSIGDLNDRYWTSHIFTDESNDWDEFIDSSSFSLKNPSGHSDKNDFHSQRKILEEDWFCGVLVHVVDETKYILSYVSEVINNNDNKSYNSTRYDTFKETFEQNKKTYSLYGDLIKFLFDVKHNLRTTRRTAQEWGDRAKYREMQPRWSEDDEAAYRGEILHFTHRTQVHLLAIQSLLERIEGEIDYVKQLRQWLLDDLSLKEARISNRSADDVRIFTYATVVFLPLSFASGIFSMSGAPDRATVQPFIVAAVVALVATITFVLNAGTPMRNITYYKNEFLKLPQDDSILEHGDSQWKAAFKTLYSCLLILPARRVLTARDILARREKQHKQRKKIDTAKNRPKSARSIAEDKSAPHKQEKALSIEASEKKQLRIELTEKLRRRKRRQETTKVVAGLILLPPFLLSMIFRFIGQNIFDLVKFLLVTLPHYQDRRIKQEISKIDDDRESIESHTKPPANQMKNTKNNETITEQQEIREDERKTVKQFHRSNLERFIQTPRFSDLDRYLQEGRTWDDAREEMRKAKEKANEEFKTTKNKYKHVRNTIIRRVEDVDGRIADIDLGIDLSSDDDKDDNRDDNSEDRENPSDRHGAHRLGFSMPRLFRRRHGKTGQQEGDAEKAGASVGR</sequence>
<keyword evidence="5" id="KW-1185">Reference proteome</keyword>
<keyword evidence="3" id="KW-0472">Membrane</keyword>
<feature type="compositionally biased region" description="Basic and acidic residues" evidence="2">
    <location>
        <begin position="1794"/>
        <end position="1811"/>
    </location>
</feature>
<gene>
    <name evidence="4" type="ORF">HETSPECPRED_006206</name>
</gene>
<evidence type="ECO:0000256" key="1">
    <source>
        <dbReference type="SAM" id="Coils"/>
    </source>
</evidence>
<feature type="transmembrane region" description="Helical" evidence="3">
    <location>
        <begin position="1438"/>
        <end position="1458"/>
    </location>
</feature>
<keyword evidence="1" id="KW-0175">Coiled coil</keyword>
<feature type="transmembrane region" description="Helical" evidence="3">
    <location>
        <begin position="1470"/>
        <end position="1489"/>
    </location>
</feature>
<feature type="transmembrane region" description="Helical" evidence="3">
    <location>
        <begin position="1109"/>
        <end position="1127"/>
    </location>
</feature>
<evidence type="ECO:0000313" key="4">
    <source>
        <dbReference type="EMBL" id="CAF9925920.1"/>
    </source>
</evidence>
<proteinExistence type="predicted"/>
<dbReference type="Pfam" id="PF01544">
    <property type="entry name" value="CorA"/>
    <property type="match status" value="1"/>
</dbReference>
<accession>A0A8H3FLD7</accession>
<protein>
    <submittedName>
        <fullName evidence="4">Uncharacterized protein</fullName>
    </submittedName>
</protein>
<feature type="compositionally biased region" description="Basic and acidic residues" evidence="2">
    <location>
        <begin position="1571"/>
        <end position="1584"/>
    </location>
</feature>
<feature type="compositionally biased region" description="Low complexity" evidence="2">
    <location>
        <begin position="47"/>
        <end position="60"/>
    </location>
</feature>
<evidence type="ECO:0000256" key="3">
    <source>
        <dbReference type="SAM" id="Phobius"/>
    </source>
</evidence>
<dbReference type="OrthoDB" id="5361176at2759"/>
<feature type="compositionally biased region" description="Basic and acidic residues" evidence="2">
    <location>
        <begin position="1665"/>
        <end position="1675"/>
    </location>
</feature>